<evidence type="ECO:0008006" key="4">
    <source>
        <dbReference type="Google" id="ProtNLM"/>
    </source>
</evidence>
<sequence length="150" mass="17146">MWQCNSGVVEMKKRRRKLALTLVEMMIVIFIIGVISSVVGVNMKKSLEKGKHFKTTQAMQKLCDILELDEKFSVADIQDNSELKTKIQAAVKRSFLTRNSTNLLKDGWGKEFVISSQDDTVQFLSPAYEAYCEKNGLELDYPWAEDEKSE</sequence>
<evidence type="ECO:0000313" key="3">
    <source>
        <dbReference type="Proteomes" id="UP000218775"/>
    </source>
</evidence>
<dbReference type="Pfam" id="PF07963">
    <property type="entry name" value="N_methyl"/>
    <property type="match status" value="1"/>
</dbReference>
<dbReference type="AlphaFoldDB" id="A0A2A4X5S1"/>
<gene>
    <name evidence="2" type="ORF">COB21_02735</name>
</gene>
<dbReference type="Proteomes" id="UP000218775">
    <property type="component" value="Unassembled WGS sequence"/>
</dbReference>
<organism evidence="2 3">
    <name type="scientific">Aerophobetes bacterium</name>
    <dbReference type="NCBI Taxonomy" id="2030807"/>
    <lineage>
        <taxon>Bacteria</taxon>
        <taxon>Candidatus Aerophobota</taxon>
    </lineage>
</organism>
<reference evidence="3" key="1">
    <citation type="submission" date="2017-08" db="EMBL/GenBank/DDBJ databases">
        <title>A dynamic microbial community with high functional redundancy inhabits the cold, oxic subseafloor aquifer.</title>
        <authorList>
            <person name="Tully B.J."/>
            <person name="Wheat C.G."/>
            <person name="Glazer B.T."/>
            <person name="Huber J.A."/>
        </authorList>
    </citation>
    <scope>NUCLEOTIDE SEQUENCE [LARGE SCALE GENOMIC DNA]</scope>
</reference>
<keyword evidence="1" id="KW-0812">Transmembrane</keyword>
<dbReference type="Gene3D" id="3.30.700.10">
    <property type="entry name" value="Glycoprotein, Type 4 Pilin"/>
    <property type="match status" value="1"/>
</dbReference>
<name>A0A2A4X5S1_UNCAE</name>
<evidence type="ECO:0000313" key="2">
    <source>
        <dbReference type="EMBL" id="PCI77651.1"/>
    </source>
</evidence>
<protein>
    <recommendedName>
        <fullName evidence="4">Type II secretion system protein</fullName>
    </recommendedName>
</protein>
<proteinExistence type="predicted"/>
<keyword evidence="1" id="KW-1133">Transmembrane helix</keyword>
<dbReference type="NCBIfam" id="TIGR02532">
    <property type="entry name" value="IV_pilin_GFxxxE"/>
    <property type="match status" value="1"/>
</dbReference>
<comment type="caution">
    <text evidence="2">The sequence shown here is derived from an EMBL/GenBank/DDBJ whole genome shotgun (WGS) entry which is preliminary data.</text>
</comment>
<feature type="transmembrane region" description="Helical" evidence="1">
    <location>
        <begin position="18"/>
        <end position="41"/>
    </location>
</feature>
<dbReference type="SUPFAM" id="SSF54523">
    <property type="entry name" value="Pili subunits"/>
    <property type="match status" value="1"/>
</dbReference>
<keyword evidence="1" id="KW-0472">Membrane</keyword>
<dbReference type="InterPro" id="IPR012902">
    <property type="entry name" value="N_methyl_site"/>
</dbReference>
<accession>A0A2A4X5S1</accession>
<dbReference type="InterPro" id="IPR045584">
    <property type="entry name" value="Pilin-like"/>
</dbReference>
<evidence type="ECO:0000256" key="1">
    <source>
        <dbReference type="SAM" id="Phobius"/>
    </source>
</evidence>
<dbReference type="EMBL" id="NVUK01000014">
    <property type="protein sequence ID" value="PCI77651.1"/>
    <property type="molecule type" value="Genomic_DNA"/>
</dbReference>